<feature type="transmembrane region" description="Helical" evidence="7">
    <location>
        <begin position="193"/>
        <end position="213"/>
    </location>
</feature>
<dbReference type="Proteomes" id="UP000005439">
    <property type="component" value="Chromosome"/>
</dbReference>
<evidence type="ECO:0000256" key="5">
    <source>
        <dbReference type="ARBA" id="ARBA00022989"/>
    </source>
</evidence>
<dbReference type="InterPro" id="IPR011701">
    <property type="entry name" value="MFS"/>
</dbReference>
<feature type="transmembrane region" description="Helical" evidence="7">
    <location>
        <begin position="455"/>
        <end position="476"/>
    </location>
</feature>
<dbReference type="Gene3D" id="1.20.1250.20">
    <property type="entry name" value="MFS general substrate transporter like domains"/>
    <property type="match status" value="1"/>
</dbReference>
<feature type="transmembrane region" description="Helical" evidence="7">
    <location>
        <begin position="256"/>
        <end position="275"/>
    </location>
</feature>
<accession>G8TXP9</accession>
<dbReference type="PANTHER" id="PTHR23501:SF191">
    <property type="entry name" value="VACUOLAR BASIC AMINO ACID TRANSPORTER 4"/>
    <property type="match status" value="1"/>
</dbReference>
<feature type="transmembrane region" description="Helical" evidence="7">
    <location>
        <begin position="43"/>
        <end position="62"/>
    </location>
</feature>
<dbReference type="STRING" id="679936.Sulac_1508"/>
<dbReference type="KEGG" id="sap:Sulac_1508"/>
<dbReference type="GO" id="GO:0005886">
    <property type="term" value="C:plasma membrane"/>
    <property type="evidence" value="ECO:0007669"/>
    <property type="project" value="UniProtKB-SubCell"/>
</dbReference>
<evidence type="ECO:0000256" key="6">
    <source>
        <dbReference type="ARBA" id="ARBA00023136"/>
    </source>
</evidence>
<feature type="transmembrane region" description="Helical" evidence="7">
    <location>
        <begin position="387"/>
        <end position="404"/>
    </location>
</feature>
<sequence>MTSRAKTWIVVSIMLAMMLTALDMTIVGTAMPSIVSDLHGVSIYSWVFSAYLLTSTTPIPIYGKLADMLGRKRVFMVGTGLFMIGSALAGVSQSMPELILFRALQGLGAAGVLPVALTIVGDIFTLEQRGRVQGLFSGVWALSAVIGPLTGAAIVEHVSWRWVFYINVPLGILVMLILWLAFHEQVESHGHAIDYPGTVILTAGVTLVLLGLLDTGTTREILLGIALVTLVGFVFWEQHFSEPVLPLSIFRHRMILLGNIMNFFGGIIMFGLISYMPLFVQGVQGQSPTVSGQAITPMMIGWPLAALSIGSLIKKVGYRVLGILGGTLVMLGTAWLGLVGDRTTLVLVGSMLAIGAGLGFSLTSLLIGVQNAVPWNLRGVVTGSTQFFRNIGGAIGVAILAAVFNEGLSRAISRAPRLHGLNTASVTETLLVPRLRDRLAPTLHQLLLSTLNHGLAAVFLTIFGIGVLAFVTMLALPAKPRAWDQEAETAPTEEVG</sequence>
<dbReference type="Pfam" id="PF07690">
    <property type="entry name" value="MFS_1"/>
    <property type="match status" value="1"/>
</dbReference>
<evidence type="ECO:0000256" key="1">
    <source>
        <dbReference type="ARBA" id="ARBA00004651"/>
    </source>
</evidence>
<reference evidence="10" key="1">
    <citation type="submission" date="2011-12" db="EMBL/GenBank/DDBJ databases">
        <title>The complete genome of chromosome of Sulfobacillus acidophilus DSM 10332.</title>
        <authorList>
            <person name="Lucas S."/>
            <person name="Han J."/>
            <person name="Lapidus A."/>
            <person name="Bruce D."/>
            <person name="Goodwin L."/>
            <person name="Pitluck S."/>
            <person name="Peters L."/>
            <person name="Kyrpides N."/>
            <person name="Mavromatis K."/>
            <person name="Ivanova N."/>
            <person name="Mikhailova N."/>
            <person name="Chertkov O."/>
            <person name="Saunders E."/>
            <person name="Detter J.C."/>
            <person name="Tapia R."/>
            <person name="Han C."/>
            <person name="Land M."/>
            <person name="Hauser L."/>
            <person name="Markowitz V."/>
            <person name="Cheng J.-F."/>
            <person name="Hugenholtz P."/>
            <person name="Woyke T."/>
            <person name="Wu D."/>
            <person name="Pukall R."/>
            <person name="Gehrich-Schroeter G."/>
            <person name="Schneider S."/>
            <person name="Klenk H.-P."/>
            <person name="Eisen J.A."/>
        </authorList>
    </citation>
    <scope>NUCLEOTIDE SEQUENCE [LARGE SCALE GENOMIC DNA]</scope>
    <source>
        <strain evidence="10">ATCC 700253 / DSM 10332 / NAL</strain>
    </source>
</reference>
<keyword evidence="5 7" id="KW-1133">Transmembrane helix</keyword>
<dbReference type="EMBL" id="CP003179">
    <property type="protein sequence ID" value="AEW05005.1"/>
    <property type="molecule type" value="Genomic_DNA"/>
</dbReference>
<name>G8TXP9_SULAD</name>
<keyword evidence="4 7" id="KW-0812">Transmembrane</keyword>
<organism evidence="9 10">
    <name type="scientific">Sulfobacillus acidophilus (strain ATCC 700253 / DSM 10332 / NAL)</name>
    <dbReference type="NCBI Taxonomy" id="679936"/>
    <lineage>
        <taxon>Bacteria</taxon>
        <taxon>Bacillati</taxon>
        <taxon>Bacillota</taxon>
        <taxon>Clostridia</taxon>
        <taxon>Eubacteriales</taxon>
        <taxon>Clostridiales Family XVII. Incertae Sedis</taxon>
        <taxon>Sulfobacillus</taxon>
    </lineage>
</organism>
<keyword evidence="3" id="KW-1003">Cell membrane</keyword>
<keyword evidence="2" id="KW-0813">Transport</keyword>
<evidence type="ECO:0000256" key="4">
    <source>
        <dbReference type="ARBA" id="ARBA00022692"/>
    </source>
</evidence>
<protein>
    <submittedName>
        <fullName evidence="9">Major facilitator superfamily MFS_1</fullName>
    </submittedName>
</protein>
<dbReference type="GO" id="GO:0022857">
    <property type="term" value="F:transmembrane transporter activity"/>
    <property type="evidence" value="ECO:0007669"/>
    <property type="project" value="InterPro"/>
</dbReference>
<feature type="transmembrane region" description="Helical" evidence="7">
    <location>
        <begin position="320"/>
        <end position="338"/>
    </location>
</feature>
<feature type="transmembrane region" description="Helical" evidence="7">
    <location>
        <begin position="160"/>
        <end position="181"/>
    </location>
</feature>
<dbReference type="SUPFAM" id="SSF103473">
    <property type="entry name" value="MFS general substrate transporter"/>
    <property type="match status" value="1"/>
</dbReference>
<dbReference type="CDD" id="cd17502">
    <property type="entry name" value="MFS_Azr1_MDR_like"/>
    <property type="match status" value="1"/>
</dbReference>
<dbReference type="PROSITE" id="PS50850">
    <property type="entry name" value="MFS"/>
    <property type="match status" value="1"/>
</dbReference>
<dbReference type="InterPro" id="IPR020846">
    <property type="entry name" value="MFS_dom"/>
</dbReference>
<feature type="transmembrane region" description="Helical" evidence="7">
    <location>
        <begin position="74"/>
        <end position="93"/>
    </location>
</feature>
<feature type="transmembrane region" description="Helical" evidence="7">
    <location>
        <begin position="99"/>
        <end position="120"/>
    </location>
</feature>
<dbReference type="InterPro" id="IPR036259">
    <property type="entry name" value="MFS_trans_sf"/>
</dbReference>
<dbReference type="PANTHER" id="PTHR23501">
    <property type="entry name" value="MAJOR FACILITATOR SUPERFAMILY"/>
    <property type="match status" value="1"/>
</dbReference>
<keyword evidence="6 7" id="KW-0472">Membrane</keyword>
<evidence type="ECO:0000256" key="3">
    <source>
        <dbReference type="ARBA" id="ARBA00022475"/>
    </source>
</evidence>
<proteinExistence type="predicted"/>
<evidence type="ECO:0000259" key="8">
    <source>
        <dbReference type="PROSITE" id="PS50850"/>
    </source>
</evidence>
<reference evidence="9 10" key="2">
    <citation type="journal article" date="2012" name="Stand. Genomic Sci.">
        <title>Complete genome sequence of the moderately thermophilic mineral-sulfide-oxidizing firmicute Sulfobacillus acidophilus type strain (NAL(T)).</title>
        <authorList>
            <person name="Anderson I."/>
            <person name="Chertkov O."/>
            <person name="Chen A."/>
            <person name="Saunders E."/>
            <person name="Lapidus A."/>
            <person name="Nolan M."/>
            <person name="Lucas S."/>
            <person name="Hammon N."/>
            <person name="Deshpande S."/>
            <person name="Cheng J.F."/>
            <person name="Han C."/>
            <person name="Tapia R."/>
            <person name="Goodwin L.A."/>
            <person name="Pitluck S."/>
            <person name="Liolios K."/>
            <person name="Pagani I."/>
            <person name="Ivanova N."/>
            <person name="Mikhailova N."/>
            <person name="Pati A."/>
            <person name="Palaniappan K."/>
            <person name="Land M."/>
            <person name="Pan C."/>
            <person name="Rohde M."/>
            <person name="Pukall R."/>
            <person name="Goker M."/>
            <person name="Detter J.C."/>
            <person name="Woyke T."/>
            <person name="Bristow J."/>
            <person name="Eisen J.A."/>
            <person name="Markowitz V."/>
            <person name="Hugenholtz P."/>
            <person name="Kyrpides N.C."/>
            <person name="Klenk H.P."/>
            <person name="Mavromatis K."/>
        </authorList>
    </citation>
    <scope>NUCLEOTIDE SEQUENCE [LARGE SCALE GENOMIC DNA]</scope>
    <source>
        <strain evidence="10">ATCC 700253 / DSM 10332 / NAL</strain>
    </source>
</reference>
<evidence type="ECO:0000313" key="9">
    <source>
        <dbReference type="EMBL" id="AEW05005.1"/>
    </source>
</evidence>
<evidence type="ECO:0000256" key="2">
    <source>
        <dbReference type="ARBA" id="ARBA00022448"/>
    </source>
</evidence>
<gene>
    <name evidence="9" type="ordered locus">Sulac_1508</name>
</gene>
<dbReference type="Gene3D" id="1.20.1720.10">
    <property type="entry name" value="Multidrug resistance protein D"/>
    <property type="match status" value="1"/>
</dbReference>
<feature type="transmembrane region" description="Helical" evidence="7">
    <location>
        <begin position="344"/>
        <end position="367"/>
    </location>
</feature>
<dbReference type="FunFam" id="1.20.1720.10:FF:000004">
    <property type="entry name" value="EmrB/QacA family drug resistance transporter"/>
    <property type="match status" value="1"/>
</dbReference>
<feature type="transmembrane region" description="Helical" evidence="7">
    <location>
        <begin position="219"/>
        <end position="236"/>
    </location>
</feature>
<comment type="subcellular location">
    <subcellularLocation>
        <location evidence="1">Cell membrane</location>
        <topology evidence="1">Multi-pass membrane protein</topology>
    </subcellularLocation>
</comment>
<keyword evidence="10" id="KW-1185">Reference proteome</keyword>
<evidence type="ECO:0000313" key="10">
    <source>
        <dbReference type="Proteomes" id="UP000005439"/>
    </source>
</evidence>
<dbReference type="PATRIC" id="fig|679936.5.peg.1574"/>
<dbReference type="HOGENOM" id="CLU_000960_22_3_9"/>
<feature type="domain" description="Major facilitator superfamily (MFS) profile" evidence="8">
    <location>
        <begin position="9"/>
        <end position="481"/>
    </location>
</feature>
<evidence type="ECO:0000256" key="7">
    <source>
        <dbReference type="SAM" id="Phobius"/>
    </source>
</evidence>
<dbReference type="AlphaFoldDB" id="G8TXP9"/>
<feature type="transmembrane region" description="Helical" evidence="7">
    <location>
        <begin position="295"/>
        <end position="313"/>
    </location>
</feature>
<feature type="transmembrane region" description="Helical" evidence="7">
    <location>
        <begin position="7"/>
        <end position="31"/>
    </location>
</feature>
<feature type="transmembrane region" description="Helical" evidence="7">
    <location>
        <begin position="132"/>
        <end position="154"/>
    </location>
</feature>